<dbReference type="SUPFAM" id="SSF140663">
    <property type="entry name" value="TTHA0068-like"/>
    <property type="match status" value="1"/>
</dbReference>
<sequence length="140" mass="16374">MKYDPLYVQFIHHFNVTQDFYECHEVMEELWLEEGRDPVYQGLLQVAVGLYHHDNDNESGAIKLMEAGIEKLSGCEDAERLGIDLVRLLEQSRHYLVNLHQRGLAWSYQPFPIVILDTELEQLVAALHLYDAEEHDHSNR</sequence>
<dbReference type="InterPro" id="IPR023203">
    <property type="entry name" value="TTHA0068_sf"/>
</dbReference>
<protein>
    <submittedName>
        <fullName evidence="1">DUF309 domain-containing protein</fullName>
    </submittedName>
</protein>
<comment type="caution">
    <text evidence="1">The sequence shown here is derived from an EMBL/GenBank/DDBJ whole genome shotgun (WGS) entry which is preliminary data.</text>
</comment>
<organism evidence="1 2">
    <name type="scientific">Marinicrinis sediminis</name>
    <dbReference type="NCBI Taxonomy" id="1652465"/>
    <lineage>
        <taxon>Bacteria</taxon>
        <taxon>Bacillati</taxon>
        <taxon>Bacillota</taxon>
        <taxon>Bacilli</taxon>
        <taxon>Bacillales</taxon>
        <taxon>Paenibacillaceae</taxon>
    </lineage>
</organism>
<dbReference type="PANTHER" id="PTHR34796:SF1">
    <property type="entry name" value="EXPRESSED PROTEIN"/>
    <property type="match status" value="1"/>
</dbReference>
<dbReference type="EMBL" id="JBHUMM010000016">
    <property type="protein sequence ID" value="MFD2671839.1"/>
    <property type="molecule type" value="Genomic_DNA"/>
</dbReference>
<reference evidence="2" key="1">
    <citation type="journal article" date="2019" name="Int. J. Syst. Evol. Microbiol.">
        <title>The Global Catalogue of Microorganisms (GCM) 10K type strain sequencing project: providing services to taxonomists for standard genome sequencing and annotation.</title>
        <authorList>
            <consortium name="The Broad Institute Genomics Platform"/>
            <consortium name="The Broad Institute Genome Sequencing Center for Infectious Disease"/>
            <person name="Wu L."/>
            <person name="Ma J."/>
        </authorList>
    </citation>
    <scope>NUCLEOTIDE SEQUENCE [LARGE SCALE GENOMIC DNA]</scope>
    <source>
        <strain evidence="2">KCTC 33676</strain>
    </source>
</reference>
<dbReference type="Gene3D" id="1.10.3450.10">
    <property type="entry name" value="TTHA0068-like"/>
    <property type="match status" value="1"/>
</dbReference>
<accession>A0ABW5RAN3</accession>
<dbReference type="InterPro" id="IPR005500">
    <property type="entry name" value="DUF309"/>
</dbReference>
<dbReference type="Pfam" id="PF03745">
    <property type="entry name" value="DUF309"/>
    <property type="match status" value="1"/>
</dbReference>
<gene>
    <name evidence="1" type="ORF">ACFSUC_09485</name>
</gene>
<proteinExistence type="predicted"/>
<name>A0ABW5RAN3_9BACL</name>
<evidence type="ECO:0000313" key="1">
    <source>
        <dbReference type="EMBL" id="MFD2671839.1"/>
    </source>
</evidence>
<evidence type="ECO:0000313" key="2">
    <source>
        <dbReference type="Proteomes" id="UP001597497"/>
    </source>
</evidence>
<dbReference type="RefSeq" id="WP_379929314.1">
    <property type="nucleotide sequence ID" value="NZ_JBHUMM010000016.1"/>
</dbReference>
<dbReference type="PANTHER" id="PTHR34796">
    <property type="entry name" value="EXPRESSED PROTEIN"/>
    <property type="match status" value="1"/>
</dbReference>
<keyword evidence="2" id="KW-1185">Reference proteome</keyword>
<dbReference type="Proteomes" id="UP001597497">
    <property type="component" value="Unassembled WGS sequence"/>
</dbReference>